<feature type="compositionally biased region" description="Basic and acidic residues" evidence="1">
    <location>
        <begin position="171"/>
        <end position="182"/>
    </location>
</feature>
<dbReference type="GeneID" id="114781377"/>
<dbReference type="PANTHER" id="PTHR46940:SF1">
    <property type="entry name" value="NKAP DOMAIN CONTAINING 1"/>
    <property type="match status" value="1"/>
</dbReference>
<protein>
    <submittedName>
        <fullName evidence="2">Uncharacterized protein</fullName>
    </submittedName>
</protein>
<gene>
    <name evidence="2" type="primary">nkapd1</name>
</gene>
<dbReference type="CTD" id="55216"/>
<feature type="compositionally biased region" description="Basic residues" evidence="1">
    <location>
        <begin position="141"/>
        <end position="158"/>
    </location>
</feature>
<dbReference type="GeneTree" id="ENSGT00940000167059"/>
<dbReference type="Pfam" id="PF15692">
    <property type="entry name" value="NKAP"/>
    <property type="match status" value="1"/>
</dbReference>
<reference evidence="2 3" key="1">
    <citation type="submission" date="2020-06" db="EMBL/GenBank/DDBJ databases">
        <authorList>
            <consortium name="Wellcome Sanger Institute Data Sharing"/>
        </authorList>
    </citation>
    <scope>NUCLEOTIDE SEQUENCE [LARGE SCALE GENOMIC DNA]</scope>
</reference>
<evidence type="ECO:0000256" key="1">
    <source>
        <dbReference type="SAM" id="MobiDB-lite"/>
    </source>
</evidence>
<accession>A0AAY4AI71</accession>
<evidence type="ECO:0000313" key="3">
    <source>
        <dbReference type="Proteomes" id="UP000694580"/>
    </source>
</evidence>
<feature type="compositionally biased region" description="Basic and acidic residues" evidence="1">
    <location>
        <begin position="66"/>
        <end position="76"/>
    </location>
</feature>
<dbReference type="Proteomes" id="UP000694580">
    <property type="component" value="Chromosome 2"/>
</dbReference>
<dbReference type="RefSeq" id="XP_028823760.1">
    <property type="nucleotide sequence ID" value="XM_028967927.1"/>
</dbReference>
<reference evidence="2" key="2">
    <citation type="submission" date="2025-08" db="UniProtKB">
        <authorList>
            <consortium name="Ensembl"/>
        </authorList>
    </citation>
    <scope>IDENTIFICATION</scope>
</reference>
<dbReference type="PANTHER" id="PTHR46940">
    <property type="entry name" value="NKAP DOMAIN-CONTAINING 1"/>
    <property type="match status" value="1"/>
</dbReference>
<keyword evidence="3" id="KW-1185">Reference proteome</keyword>
<dbReference type="Ensembl" id="ENSDCDT00010009044.1">
    <property type="protein sequence ID" value="ENSDCDP00010008608.1"/>
    <property type="gene ID" value="ENSDCDG00010003879.1"/>
</dbReference>
<name>A0AAY4AI71_9TELE</name>
<feature type="compositionally biased region" description="Basic and acidic residues" evidence="1">
    <location>
        <begin position="192"/>
        <end position="204"/>
    </location>
</feature>
<feature type="region of interest" description="Disordered" evidence="1">
    <location>
        <begin position="115"/>
        <end position="240"/>
    </location>
</feature>
<sequence length="240" mass="28593">MSGVPMGKVLLRNVIRHTDAHNKIQEESEMWKLRDMEKQASDPKWTSSRGHMHCDRYINPAPRRGRHEEKRCLSDREERDARYWTRKLYDFESNDPDRWGHSGFKELYPEEFKTDSEGEANGDENLQQKKKKLSLDSERGKRSKKPKKKKKKKEKKKQSQSDSNNSGGDEDCGKERRKDEKSKRRKKRAQKQIREDTSDSDSSRQKRTWKKVTDKMEALPQKRKKRKNWKEGHEAMSSED</sequence>
<feature type="compositionally biased region" description="Basic and acidic residues" evidence="1">
    <location>
        <begin position="229"/>
        <end position="240"/>
    </location>
</feature>
<organism evidence="2 3">
    <name type="scientific">Denticeps clupeoides</name>
    <name type="common">denticle herring</name>
    <dbReference type="NCBI Taxonomy" id="299321"/>
    <lineage>
        <taxon>Eukaryota</taxon>
        <taxon>Metazoa</taxon>
        <taxon>Chordata</taxon>
        <taxon>Craniata</taxon>
        <taxon>Vertebrata</taxon>
        <taxon>Euteleostomi</taxon>
        <taxon>Actinopterygii</taxon>
        <taxon>Neopterygii</taxon>
        <taxon>Teleostei</taxon>
        <taxon>Clupei</taxon>
        <taxon>Clupeiformes</taxon>
        <taxon>Denticipitoidei</taxon>
        <taxon>Denticipitidae</taxon>
        <taxon>Denticeps</taxon>
    </lineage>
</organism>
<evidence type="ECO:0000313" key="2">
    <source>
        <dbReference type="Ensembl" id="ENSDCDP00010008608.1"/>
    </source>
</evidence>
<dbReference type="AlphaFoldDB" id="A0AAY4AI71"/>
<dbReference type="InterPro" id="IPR043407">
    <property type="entry name" value="Nkap_D1"/>
</dbReference>
<reference evidence="2" key="3">
    <citation type="submission" date="2025-09" db="UniProtKB">
        <authorList>
            <consortium name="Ensembl"/>
        </authorList>
    </citation>
    <scope>IDENTIFICATION</scope>
</reference>
<feature type="region of interest" description="Disordered" evidence="1">
    <location>
        <begin position="42"/>
        <end position="76"/>
    </location>
</feature>
<proteinExistence type="predicted"/>